<dbReference type="Proteomes" id="UP001194468">
    <property type="component" value="Unassembled WGS sequence"/>
</dbReference>
<keyword evidence="2" id="KW-1185">Reference proteome</keyword>
<protein>
    <submittedName>
        <fullName evidence="1">Uncharacterized protein</fullName>
    </submittedName>
</protein>
<evidence type="ECO:0000313" key="1">
    <source>
        <dbReference type="EMBL" id="KAF8437708.1"/>
    </source>
</evidence>
<dbReference type="AlphaFoldDB" id="A0AAD4BRH7"/>
<reference evidence="1" key="1">
    <citation type="submission" date="2019-10" db="EMBL/GenBank/DDBJ databases">
        <authorList>
            <consortium name="DOE Joint Genome Institute"/>
            <person name="Kuo A."/>
            <person name="Miyauchi S."/>
            <person name="Kiss E."/>
            <person name="Drula E."/>
            <person name="Kohler A."/>
            <person name="Sanchez-Garcia M."/>
            <person name="Andreopoulos B."/>
            <person name="Barry K.W."/>
            <person name="Bonito G."/>
            <person name="Buee M."/>
            <person name="Carver A."/>
            <person name="Chen C."/>
            <person name="Cichocki N."/>
            <person name="Clum A."/>
            <person name="Culley D."/>
            <person name="Crous P.W."/>
            <person name="Fauchery L."/>
            <person name="Girlanda M."/>
            <person name="Hayes R."/>
            <person name="Keri Z."/>
            <person name="LaButti K."/>
            <person name="Lipzen A."/>
            <person name="Lombard V."/>
            <person name="Magnuson J."/>
            <person name="Maillard F."/>
            <person name="Morin E."/>
            <person name="Murat C."/>
            <person name="Nolan M."/>
            <person name="Ohm R."/>
            <person name="Pangilinan J."/>
            <person name="Pereira M."/>
            <person name="Perotto S."/>
            <person name="Peter M."/>
            <person name="Riley R."/>
            <person name="Sitrit Y."/>
            <person name="Stielow B."/>
            <person name="Szollosi G."/>
            <person name="Zifcakova L."/>
            <person name="Stursova M."/>
            <person name="Spatafora J.W."/>
            <person name="Tedersoo L."/>
            <person name="Vaario L.-M."/>
            <person name="Yamada A."/>
            <person name="Yan M."/>
            <person name="Wang P."/>
            <person name="Xu J."/>
            <person name="Bruns T."/>
            <person name="Baldrian P."/>
            <person name="Vilgalys R."/>
            <person name="Henrissat B."/>
            <person name="Grigoriev I.V."/>
            <person name="Hibbett D."/>
            <person name="Nagy L.G."/>
            <person name="Martin F.M."/>
        </authorList>
    </citation>
    <scope>NUCLEOTIDE SEQUENCE</scope>
    <source>
        <strain evidence="1">BED1</strain>
    </source>
</reference>
<dbReference type="EMBL" id="WHUW01000018">
    <property type="protein sequence ID" value="KAF8437708.1"/>
    <property type="molecule type" value="Genomic_DNA"/>
</dbReference>
<reference evidence="1" key="2">
    <citation type="journal article" date="2020" name="Nat. Commun.">
        <title>Large-scale genome sequencing of mycorrhizal fungi provides insights into the early evolution of symbiotic traits.</title>
        <authorList>
            <person name="Miyauchi S."/>
            <person name="Kiss E."/>
            <person name="Kuo A."/>
            <person name="Drula E."/>
            <person name="Kohler A."/>
            <person name="Sanchez-Garcia M."/>
            <person name="Morin E."/>
            <person name="Andreopoulos B."/>
            <person name="Barry K.W."/>
            <person name="Bonito G."/>
            <person name="Buee M."/>
            <person name="Carver A."/>
            <person name="Chen C."/>
            <person name="Cichocki N."/>
            <person name="Clum A."/>
            <person name="Culley D."/>
            <person name="Crous P.W."/>
            <person name="Fauchery L."/>
            <person name="Girlanda M."/>
            <person name="Hayes R.D."/>
            <person name="Keri Z."/>
            <person name="LaButti K."/>
            <person name="Lipzen A."/>
            <person name="Lombard V."/>
            <person name="Magnuson J."/>
            <person name="Maillard F."/>
            <person name="Murat C."/>
            <person name="Nolan M."/>
            <person name="Ohm R.A."/>
            <person name="Pangilinan J."/>
            <person name="Pereira M.F."/>
            <person name="Perotto S."/>
            <person name="Peter M."/>
            <person name="Pfister S."/>
            <person name="Riley R."/>
            <person name="Sitrit Y."/>
            <person name="Stielow J.B."/>
            <person name="Szollosi G."/>
            <person name="Zifcakova L."/>
            <person name="Stursova M."/>
            <person name="Spatafora J.W."/>
            <person name="Tedersoo L."/>
            <person name="Vaario L.M."/>
            <person name="Yamada A."/>
            <person name="Yan M."/>
            <person name="Wang P."/>
            <person name="Xu J."/>
            <person name="Bruns T."/>
            <person name="Baldrian P."/>
            <person name="Vilgalys R."/>
            <person name="Dunand C."/>
            <person name="Henrissat B."/>
            <person name="Grigoriev I.V."/>
            <person name="Hibbett D."/>
            <person name="Nagy L.G."/>
            <person name="Martin F.M."/>
        </authorList>
    </citation>
    <scope>NUCLEOTIDE SEQUENCE</scope>
    <source>
        <strain evidence="1">BED1</strain>
    </source>
</reference>
<sequence length="61" mass="6880">MRSFLSLFHLHVVDDEEVGYERDGWETISMDGHIVGIRTSTTDENCQAFGTLVIYCTVLNG</sequence>
<organism evidence="1 2">
    <name type="scientific">Boletus edulis BED1</name>
    <dbReference type="NCBI Taxonomy" id="1328754"/>
    <lineage>
        <taxon>Eukaryota</taxon>
        <taxon>Fungi</taxon>
        <taxon>Dikarya</taxon>
        <taxon>Basidiomycota</taxon>
        <taxon>Agaricomycotina</taxon>
        <taxon>Agaricomycetes</taxon>
        <taxon>Agaricomycetidae</taxon>
        <taxon>Boletales</taxon>
        <taxon>Boletineae</taxon>
        <taxon>Boletaceae</taxon>
        <taxon>Boletoideae</taxon>
        <taxon>Boletus</taxon>
    </lineage>
</organism>
<accession>A0AAD4BRH7</accession>
<proteinExistence type="predicted"/>
<name>A0AAD4BRH7_BOLED</name>
<gene>
    <name evidence="1" type="ORF">L210DRAFT_2341724</name>
</gene>
<evidence type="ECO:0000313" key="2">
    <source>
        <dbReference type="Proteomes" id="UP001194468"/>
    </source>
</evidence>
<comment type="caution">
    <text evidence="1">The sequence shown here is derived from an EMBL/GenBank/DDBJ whole genome shotgun (WGS) entry which is preliminary data.</text>
</comment>